<proteinExistence type="inferred from homology"/>
<dbReference type="Pfam" id="PF03471">
    <property type="entry name" value="CorC_HlyC"/>
    <property type="match status" value="1"/>
</dbReference>
<dbReference type="InterPro" id="IPR000644">
    <property type="entry name" value="CBS_dom"/>
</dbReference>
<dbReference type="InterPro" id="IPR046342">
    <property type="entry name" value="CBS_dom_sf"/>
</dbReference>
<evidence type="ECO:0000256" key="5">
    <source>
        <dbReference type="ARBA" id="ARBA00022737"/>
    </source>
</evidence>
<evidence type="ECO:0000256" key="8">
    <source>
        <dbReference type="ARBA" id="ARBA00023136"/>
    </source>
</evidence>
<feature type="transmembrane region" description="Helical" evidence="11">
    <location>
        <begin position="62"/>
        <end position="82"/>
    </location>
</feature>
<dbReference type="InterPro" id="IPR005170">
    <property type="entry name" value="Transptr-assoc_dom"/>
</dbReference>
<reference evidence="14 15" key="1">
    <citation type="submission" date="2020-09" db="EMBL/GenBank/DDBJ databases">
        <title>Diversity and distribution of actinomycetes associated with coral in the coast of Hainan.</title>
        <authorList>
            <person name="Li F."/>
        </authorList>
    </citation>
    <scope>NUCLEOTIDE SEQUENCE [LARGE SCALE GENOMIC DNA]</scope>
    <source>
        <strain evidence="14 15">HNM0947</strain>
    </source>
</reference>
<evidence type="ECO:0000313" key="14">
    <source>
        <dbReference type="EMBL" id="MBE3001601.1"/>
    </source>
</evidence>
<evidence type="ECO:0000256" key="6">
    <source>
        <dbReference type="ARBA" id="ARBA00022989"/>
    </source>
</evidence>
<dbReference type="Gene3D" id="3.30.465.10">
    <property type="match status" value="1"/>
</dbReference>
<feature type="transmembrane region" description="Helical" evidence="11">
    <location>
        <begin position="6"/>
        <end position="26"/>
    </location>
</feature>
<keyword evidence="6 10" id="KW-1133">Transmembrane helix</keyword>
<evidence type="ECO:0000259" key="12">
    <source>
        <dbReference type="PROSITE" id="PS51371"/>
    </source>
</evidence>
<evidence type="ECO:0000256" key="3">
    <source>
        <dbReference type="ARBA" id="ARBA00022475"/>
    </source>
</evidence>
<evidence type="ECO:0000256" key="11">
    <source>
        <dbReference type="SAM" id="Phobius"/>
    </source>
</evidence>
<evidence type="ECO:0000256" key="10">
    <source>
        <dbReference type="PROSITE-ProRule" id="PRU01193"/>
    </source>
</evidence>
<comment type="subcellular location">
    <subcellularLocation>
        <location evidence="1">Cell membrane</location>
        <topology evidence="1">Multi-pass membrane protein</topology>
    </subcellularLocation>
</comment>
<organism evidence="14 15">
    <name type="scientific">Nocardiopsis coralli</name>
    <dbReference type="NCBI Taxonomy" id="2772213"/>
    <lineage>
        <taxon>Bacteria</taxon>
        <taxon>Bacillati</taxon>
        <taxon>Actinomycetota</taxon>
        <taxon>Actinomycetes</taxon>
        <taxon>Streptosporangiales</taxon>
        <taxon>Nocardiopsidaceae</taxon>
        <taxon>Nocardiopsis</taxon>
    </lineage>
</organism>
<keyword evidence="4 10" id="KW-0812">Transmembrane</keyword>
<evidence type="ECO:0000259" key="13">
    <source>
        <dbReference type="PROSITE" id="PS51846"/>
    </source>
</evidence>
<sequence>MSAAADIALGVLVIVVVTAGTGYFVAQQFCYTAVDRSRVRAGSARGDRAMTRVARITERTSFTLSGAQLGITVTTLVVGFAAEPLLGSGLGRALGAAGLPEGAGPAVGAALALSFSTVVQMVFGELLPKNLAIARPEPVARALSWSARLYLVLFGWLVRLFDRAAGLLLRLVGVEHREDVDSSATPDDLSHILAESRRSGDLSPQLYTQLTRALEFHERTAEHAMTPRAAVHTVGAGEPLERVVAHMARARSRFPVLREGDVAGVVCLRDVLAVPDPGSTRAEEIARPAVLVPASLELPEVLAHLRGPGEEFACVLDEYGGLAGVLTLEDLAEELVGEIADEFTPEPVTAAPLVRPGFHGAYRVPGSLHIDEAERLLGQALPPGRHETVGGLAVQHLHRLPRAGDQVRLELEGTGDGPPAELVLVVETVEHHVPGTVELLLRRGDRAEVGA</sequence>
<dbReference type="PANTHER" id="PTHR43099:SF6">
    <property type="entry name" value="UPF0053 PROTEIN RV1842C"/>
    <property type="match status" value="1"/>
</dbReference>
<keyword evidence="15" id="KW-1185">Reference proteome</keyword>
<name>A0ABR9PCM5_9ACTN</name>
<dbReference type="InterPro" id="IPR036318">
    <property type="entry name" value="FAD-bd_PCMH-like_sf"/>
</dbReference>
<feature type="domain" description="CNNM transmembrane" evidence="13">
    <location>
        <begin position="3"/>
        <end position="206"/>
    </location>
</feature>
<dbReference type="InterPro" id="IPR002550">
    <property type="entry name" value="CNNM"/>
</dbReference>
<dbReference type="EMBL" id="JADBGI010000026">
    <property type="protein sequence ID" value="MBE3001601.1"/>
    <property type="molecule type" value="Genomic_DNA"/>
</dbReference>
<dbReference type="Pfam" id="PF01595">
    <property type="entry name" value="CNNM"/>
    <property type="match status" value="1"/>
</dbReference>
<dbReference type="InterPro" id="IPR051676">
    <property type="entry name" value="UPF0053_domain"/>
</dbReference>
<keyword evidence="7 9" id="KW-0129">CBS domain</keyword>
<evidence type="ECO:0000256" key="7">
    <source>
        <dbReference type="ARBA" id="ARBA00023122"/>
    </source>
</evidence>
<dbReference type="PANTHER" id="PTHR43099">
    <property type="entry name" value="UPF0053 PROTEIN YRKA"/>
    <property type="match status" value="1"/>
</dbReference>
<keyword evidence="5" id="KW-0677">Repeat</keyword>
<gene>
    <name evidence="14" type="ORF">IDM40_23325</name>
</gene>
<dbReference type="SUPFAM" id="SSF56176">
    <property type="entry name" value="FAD-binding/transporter-associated domain-like"/>
    <property type="match status" value="1"/>
</dbReference>
<protein>
    <submittedName>
        <fullName evidence="14">HlyC/CorC family transporter</fullName>
    </submittedName>
</protein>
<keyword evidence="3" id="KW-1003">Cell membrane</keyword>
<dbReference type="Pfam" id="PF00571">
    <property type="entry name" value="CBS"/>
    <property type="match status" value="2"/>
</dbReference>
<dbReference type="RefSeq" id="WP_193124195.1">
    <property type="nucleotide sequence ID" value="NZ_JADBGI010000026.1"/>
</dbReference>
<comment type="similarity">
    <text evidence="2">Belongs to the UPF0053 family.</text>
</comment>
<comment type="caution">
    <text evidence="14">The sequence shown here is derived from an EMBL/GenBank/DDBJ whole genome shotgun (WGS) entry which is preliminary data.</text>
</comment>
<evidence type="ECO:0000256" key="1">
    <source>
        <dbReference type="ARBA" id="ARBA00004651"/>
    </source>
</evidence>
<dbReference type="PROSITE" id="PS51371">
    <property type="entry name" value="CBS"/>
    <property type="match status" value="2"/>
</dbReference>
<dbReference type="SMART" id="SM01091">
    <property type="entry name" value="CorC_HlyC"/>
    <property type="match status" value="1"/>
</dbReference>
<evidence type="ECO:0000256" key="9">
    <source>
        <dbReference type="PROSITE-ProRule" id="PRU00703"/>
    </source>
</evidence>
<dbReference type="CDD" id="cd04590">
    <property type="entry name" value="CBS_pair_CorC_HlyC_assoc"/>
    <property type="match status" value="1"/>
</dbReference>
<dbReference type="PROSITE" id="PS51846">
    <property type="entry name" value="CNNM"/>
    <property type="match status" value="1"/>
</dbReference>
<dbReference type="InterPro" id="IPR044751">
    <property type="entry name" value="Ion_transp-like_CBS"/>
</dbReference>
<evidence type="ECO:0000256" key="2">
    <source>
        <dbReference type="ARBA" id="ARBA00006337"/>
    </source>
</evidence>
<accession>A0ABR9PCM5</accession>
<dbReference type="Gene3D" id="3.10.580.10">
    <property type="entry name" value="CBS-domain"/>
    <property type="match status" value="1"/>
</dbReference>
<dbReference type="InterPro" id="IPR016169">
    <property type="entry name" value="FAD-bd_PCMH_sub2"/>
</dbReference>
<evidence type="ECO:0000256" key="4">
    <source>
        <dbReference type="ARBA" id="ARBA00022692"/>
    </source>
</evidence>
<feature type="domain" description="CBS" evidence="12">
    <location>
        <begin position="225"/>
        <end position="283"/>
    </location>
</feature>
<dbReference type="SUPFAM" id="SSF54631">
    <property type="entry name" value="CBS-domain pair"/>
    <property type="match status" value="1"/>
</dbReference>
<keyword evidence="8 10" id="KW-0472">Membrane</keyword>
<dbReference type="Proteomes" id="UP000806528">
    <property type="component" value="Unassembled WGS sequence"/>
</dbReference>
<feature type="domain" description="CBS" evidence="12">
    <location>
        <begin position="285"/>
        <end position="342"/>
    </location>
</feature>
<evidence type="ECO:0000313" key="15">
    <source>
        <dbReference type="Proteomes" id="UP000806528"/>
    </source>
</evidence>